<keyword evidence="6" id="KW-0812">Transmembrane</keyword>
<evidence type="ECO:0000256" key="4">
    <source>
        <dbReference type="ARBA" id="ARBA00023163"/>
    </source>
</evidence>
<feature type="chain" id="PRO_5046412769" evidence="7">
    <location>
        <begin position="26"/>
        <end position="269"/>
    </location>
</feature>
<evidence type="ECO:0000256" key="2">
    <source>
        <dbReference type="ARBA" id="ARBA00023015"/>
    </source>
</evidence>
<comment type="subcellular location">
    <subcellularLocation>
        <location evidence="1">Nucleus</location>
    </subcellularLocation>
</comment>
<keyword evidence="6" id="KW-0472">Membrane</keyword>
<keyword evidence="6" id="KW-1133">Transmembrane helix</keyword>
<dbReference type="EMBL" id="CAJPIN010039989">
    <property type="protein sequence ID" value="CAG2065122.1"/>
    <property type="molecule type" value="Genomic_DNA"/>
</dbReference>
<accession>A0ABN7PBF5</accession>
<keyword evidence="5" id="KW-0539">Nucleus</keyword>
<proteinExistence type="predicted"/>
<dbReference type="Proteomes" id="UP001153148">
    <property type="component" value="Unassembled WGS sequence"/>
</dbReference>
<evidence type="ECO:0000256" key="3">
    <source>
        <dbReference type="ARBA" id="ARBA00023125"/>
    </source>
</evidence>
<evidence type="ECO:0000256" key="5">
    <source>
        <dbReference type="ARBA" id="ARBA00023242"/>
    </source>
</evidence>
<organism evidence="8 9">
    <name type="scientific">Timema podura</name>
    <name type="common">Walking stick</name>
    <dbReference type="NCBI Taxonomy" id="61482"/>
    <lineage>
        <taxon>Eukaryota</taxon>
        <taxon>Metazoa</taxon>
        <taxon>Ecdysozoa</taxon>
        <taxon>Arthropoda</taxon>
        <taxon>Hexapoda</taxon>
        <taxon>Insecta</taxon>
        <taxon>Pterygota</taxon>
        <taxon>Neoptera</taxon>
        <taxon>Polyneoptera</taxon>
        <taxon>Phasmatodea</taxon>
        <taxon>Timematodea</taxon>
        <taxon>Timematoidea</taxon>
        <taxon>Timematidae</taxon>
        <taxon>Timema</taxon>
    </lineage>
</organism>
<gene>
    <name evidence="8" type="ORF">TPAB3V08_LOCUS12066</name>
</gene>
<feature type="signal peptide" evidence="7">
    <location>
        <begin position="1"/>
        <end position="25"/>
    </location>
</feature>
<name>A0ABN7PBF5_TIMPD</name>
<protein>
    <submittedName>
        <fullName evidence="8">Uncharacterized protein</fullName>
    </submittedName>
</protein>
<keyword evidence="7" id="KW-0732">Signal</keyword>
<feature type="transmembrane region" description="Helical" evidence="6">
    <location>
        <begin position="65"/>
        <end position="84"/>
    </location>
</feature>
<reference evidence="8" key="1">
    <citation type="submission" date="2021-03" db="EMBL/GenBank/DDBJ databases">
        <authorList>
            <person name="Tran Van P."/>
        </authorList>
    </citation>
    <scope>NUCLEOTIDE SEQUENCE</scope>
</reference>
<dbReference type="PANTHER" id="PTHR46062:SF1">
    <property type="entry name" value="LP12374P"/>
    <property type="match status" value="1"/>
</dbReference>
<evidence type="ECO:0000313" key="9">
    <source>
        <dbReference type="Proteomes" id="UP001153148"/>
    </source>
</evidence>
<keyword evidence="9" id="KW-1185">Reference proteome</keyword>
<evidence type="ECO:0000256" key="7">
    <source>
        <dbReference type="SAM" id="SignalP"/>
    </source>
</evidence>
<feature type="non-terminal residue" evidence="8">
    <location>
        <position position="269"/>
    </location>
</feature>
<keyword evidence="2" id="KW-0805">Transcription regulation</keyword>
<evidence type="ECO:0000313" key="8">
    <source>
        <dbReference type="EMBL" id="CAG2065122.1"/>
    </source>
</evidence>
<comment type="caution">
    <text evidence="8">The sequence shown here is derived from an EMBL/GenBank/DDBJ whole genome shotgun (WGS) entry which is preliminary data.</text>
</comment>
<keyword evidence="3" id="KW-0238">DNA-binding</keyword>
<evidence type="ECO:0000256" key="6">
    <source>
        <dbReference type="SAM" id="Phobius"/>
    </source>
</evidence>
<sequence length="269" mass="30257">MLDHSRMVLCMLMLAVVSFNPLGMALGRFSELNGDYGGTVREGRTILNAVDGADVNIWQWLGSSLFLWMFNIIVLAGCLIKMFVYGDPLMPAKSQASVVFWRHRKQADLDLSKVWADVNIWQWLGSSLFLWMFNIIVLAGCLIKMFVYGDPLMPAKSQASVVFWRHRKQADLDLSKGKIVSAGQELRRCLQAYGRPLPASKLELLSATMWQIIRQILHRLWIGRCKVRKEALGSAKELSLVYHRLHQLHLVGGSSGGHFTGIMLALSAV</sequence>
<keyword evidence="4" id="KW-0804">Transcription</keyword>
<dbReference type="PANTHER" id="PTHR46062">
    <property type="entry name" value="STEROL REGULATORY ELEMENT-BINDING PROTEIN"/>
    <property type="match status" value="1"/>
</dbReference>
<feature type="transmembrane region" description="Helical" evidence="6">
    <location>
        <begin position="128"/>
        <end position="148"/>
    </location>
</feature>
<evidence type="ECO:0000256" key="1">
    <source>
        <dbReference type="ARBA" id="ARBA00004123"/>
    </source>
</evidence>